<name>A0A939E0I1_9CORY</name>
<sequence length="246" mass="26590">MVRPAAHDVPRQSARIRRIRAAARRSLVLAAVSGFAALGLLVFAFVPGTSARFYDAQPLGMESISTGQLAVAPVDGQLSAVLWSRQRTPKSRSRVFTDGDRSVECSKATRRGFKFRCPFPPDKIDLLTVSGGDDIEYSQVFSLTVHGKNLMAQPKATVDKQLSGLPAGTTLSEPVVERVSGPDVAASVITVVEDGDEFAEQDEPYYLKVTYTVSLKAARCDSIVCGEVSEALLPEITFIAQEADRQ</sequence>
<proteinExistence type="predicted"/>
<gene>
    <name evidence="1" type="ORF">JZY06_07360</name>
</gene>
<dbReference type="AlphaFoldDB" id="A0A939E0I1"/>
<protein>
    <submittedName>
        <fullName evidence="1">Uncharacterized protein</fullName>
    </submittedName>
</protein>
<evidence type="ECO:0000313" key="2">
    <source>
        <dbReference type="Proteomes" id="UP000664332"/>
    </source>
</evidence>
<accession>A0A939E0I1</accession>
<comment type="caution">
    <text evidence="1">The sequence shown here is derived from an EMBL/GenBank/DDBJ whole genome shotgun (WGS) entry which is preliminary data.</text>
</comment>
<organism evidence="1 2">
    <name type="scientific">Corynebacterium mendelii</name>
    <dbReference type="NCBI Taxonomy" id="2765362"/>
    <lineage>
        <taxon>Bacteria</taxon>
        <taxon>Bacillati</taxon>
        <taxon>Actinomycetota</taxon>
        <taxon>Actinomycetes</taxon>
        <taxon>Mycobacteriales</taxon>
        <taxon>Corynebacteriaceae</taxon>
        <taxon>Corynebacterium</taxon>
    </lineage>
</organism>
<dbReference type="EMBL" id="JAFLEQ010000012">
    <property type="protein sequence ID" value="MBN9644428.1"/>
    <property type="molecule type" value="Genomic_DNA"/>
</dbReference>
<keyword evidence="2" id="KW-1185">Reference proteome</keyword>
<evidence type="ECO:0000313" key="1">
    <source>
        <dbReference type="EMBL" id="MBN9644428.1"/>
    </source>
</evidence>
<reference evidence="1" key="1">
    <citation type="submission" date="2021-03" db="EMBL/GenBank/DDBJ databases">
        <authorList>
            <person name="Sun Q."/>
        </authorList>
    </citation>
    <scope>NUCLEOTIDE SEQUENCE</scope>
    <source>
        <strain evidence="1">CCM 8862</strain>
    </source>
</reference>
<dbReference type="Proteomes" id="UP000664332">
    <property type="component" value="Unassembled WGS sequence"/>
</dbReference>
<dbReference type="RefSeq" id="WP_207278915.1">
    <property type="nucleotide sequence ID" value="NZ_JAFLEQ010000012.1"/>
</dbReference>